<reference evidence="8" key="1">
    <citation type="submission" date="2025-08" db="UniProtKB">
        <authorList>
            <consortium name="Ensembl"/>
        </authorList>
    </citation>
    <scope>IDENTIFICATION</scope>
</reference>
<dbReference type="SUPFAM" id="SSF46785">
    <property type="entry name" value="Winged helix' DNA-binding domain"/>
    <property type="match status" value="1"/>
</dbReference>
<keyword evidence="4" id="KW-0804">Transcription</keyword>
<dbReference type="InterPro" id="IPR057321">
    <property type="entry name" value="RFX1-4/6/8-like_BCD"/>
</dbReference>
<dbReference type="GO" id="GO:0000978">
    <property type="term" value="F:RNA polymerase II cis-regulatory region sequence-specific DNA binding"/>
    <property type="evidence" value="ECO:0007669"/>
    <property type="project" value="TreeGrafter"/>
</dbReference>
<dbReference type="Pfam" id="PF25340">
    <property type="entry name" value="BCD_RFX"/>
    <property type="match status" value="1"/>
</dbReference>
<evidence type="ECO:0000256" key="1">
    <source>
        <dbReference type="ARBA" id="ARBA00004123"/>
    </source>
</evidence>
<dbReference type="Pfam" id="PF02257">
    <property type="entry name" value="RFX_DNA_binding"/>
    <property type="match status" value="1"/>
</dbReference>
<feature type="domain" description="RFX-type winged-helix" evidence="7">
    <location>
        <begin position="23"/>
        <end position="98"/>
    </location>
</feature>
<sequence length="590" mass="67064">MAIETLQKSEGLSSQRSSLLNSHLQWLLDNYETAEGVSLPRSTLYNHYLRHCQEQKLDPVNAASFGKLIRSIFMGLRTRRLGTRGNSKYHYYGIRVKPDSPLNRLQEDMQYMALRQQPVQQKQRFKPVQKFDSSSGENYSGGGQHHPGAAEQTVIAQSQHHQQFIDASRALPDFVELDLGQSNTENISSEDVKALQSLYREHCEAILDVVVNLQFSLIEKLWETFWRYSPPETESRVHVVCSLRSSISEIEARLPRARLLVLCRNEAVLKWMSTCDHLMYQALVEILIPDVLRPIPSALTQAIRNFAKSLEGWLNNAMNAIPQRMIQTKIAAVSAFAQTLRRYTSLNHLAQAARAVLQNTSQINQMLSDLNRVDFANVQEQASWVCQCEETVVQHLEQDFKATLQQQSSLEQWAAWLDNVVTQVLKPYEHRPSFPRAARQFLLKWSFYSSMVIRDLTLRSAASFGSFHLIRLLYDEYMFYLVEHRVAQATGETPIGVMGEVNMLKKKSLLDETSGMDSDLEEYTGESGEPLAKREKSEHEDGSHPVVGVVQPSVLHSLPQPQPDHTEHMLTSPTGTPTIRHCTGNTYASV</sequence>
<feature type="region of interest" description="Disordered" evidence="6">
    <location>
        <begin position="512"/>
        <end position="590"/>
    </location>
</feature>
<evidence type="ECO:0000313" key="9">
    <source>
        <dbReference type="Proteomes" id="UP000694383"/>
    </source>
</evidence>
<dbReference type="InterPro" id="IPR036390">
    <property type="entry name" value="WH_DNA-bd_sf"/>
</dbReference>
<evidence type="ECO:0000256" key="2">
    <source>
        <dbReference type="ARBA" id="ARBA00023015"/>
    </source>
</evidence>
<dbReference type="Gene3D" id="1.10.10.10">
    <property type="entry name" value="Winged helix-like DNA-binding domain superfamily/Winged helix DNA-binding domain"/>
    <property type="match status" value="1"/>
</dbReference>
<feature type="compositionally biased region" description="Basic and acidic residues" evidence="6">
    <location>
        <begin position="531"/>
        <end position="543"/>
    </location>
</feature>
<organism evidence="8 9">
    <name type="scientific">Oryzias sinensis</name>
    <name type="common">Chinese medaka</name>
    <dbReference type="NCBI Taxonomy" id="183150"/>
    <lineage>
        <taxon>Eukaryota</taxon>
        <taxon>Metazoa</taxon>
        <taxon>Chordata</taxon>
        <taxon>Craniata</taxon>
        <taxon>Vertebrata</taxon>
        <taxon>Euteleostomi</taxon>
        <taxon>Actinopterygii</taxon>
        <taxon>Neopterygii</taxon>
        <taxon>Teleostei</taxon>
        <taxon>Neoteleostei</taxon>
        <taxon>Acanthomorphata</taxon>
        <taxon>Ovalentaria</taxon>
        <taxon>Atherinomorphae</taxon>
        <taxon>Beloniformes</taxon>
        <taxon>Adrianichthyidae</taxon>
        <taxon>Oryziinae</taxon>
        <taxon>Oryzias</taxon>
    </lineage>
</organism>
<reference evidence="8" key="2">
    <citation type="submission" date="2025-09" db="UniProtKB">
        <authorList>
            <consortium name="Ensembl"/>
        </authorList>
    </citation>
    <scope>IDENTIFICATION</scope>
</reference>
<feature type="region of interest" description="Disordered" evidence="6">
    <location>
        <begin position="124"/>
        <end position="148"/>
    </location>
</feature>
<keyword evidence="3" id="KW-0238">DNA-binding</keyword>
<proteinExistence type="predicted"/>
<dbReference type="GO" id="GO:0000981">
    <property type="term" value="F:DNA-binding transcription factor activity, RNA polymerase II-specific"/>
    <property type="evidence" value="ECO:0007669"/>
    <property type="project" value="TreeGrafter"/>
</dbReference>
<keyword evidence="5" id="KW-0539">Nucleus</keyword>
<dbReference type="FunFam" id="1.10.10.10:FF:000017">
    <property type="entry name" value="transcription factor RFX3 isoform X1"/>
    <property type="match status" value="1"/>
</dbReference>
<keyword evidence="2" id="KW-0805">Transcription regulation</keyword>
<evidence type="ECO:0000259" key="7">
    <source>
        <dbReference type="PROSITE" id="PS51526"/>
    </source>
</evidence>
<dbReference type="AlphaFoldDB" id="A0A8C8DJ65"/>
<evidence type="ECO:0000256" key="4">
    <source>
        <dbReference type="ARBA" id="ARBA00023163"/>
    </source>
</evidence>
<dbReference type="InterPro" id="IPR036388">
    <property type="entry name" value="WH-like_DNA-bd_sf"/>
</dbReference>
<dbReference type="GO" id="GO:0005634">
    <property type="term" value="C:nucleus"/>
    <property type="evidence" value="ECO:0007669"/>
    <property type="project" value="UniProtKB-SubCell"/>
</dbReference>
<feature type="compositionally biased region" description="Polar residues" evidence="6">
    <location>
        <begin position="569"/>
        <end position="590"/>
    </location>
</feature>
<dbReference type="PROSITE" id="PS51526">
    <property type="entry name" value="RFX_DBD"/>
    <property type="match status" value="1"/>
</dbReference>
<protein>
    <submittedName>
        <fullName evidence="8">Regulatory factor X, 3 (influences HLA class II expression)</fullName>
    </submittedName>
</protein>
<dbReference type="GeneTree" id="ENSGT01050000244879"/>
<evidence type="ECO:0000256" key="5">
    <source>
        <dbReference type="ARBA" id="ARBA00023242"/>
    </source>
</evidence>
<dbReference type="Proteomes" id="UP000694383">
    <property type="component" value="Unplaced"/>
</dbReference>
<evidence type="ECO:0000256" key="3">
    <source>
        <dbReference type="ARBA" id="ARBA00023125"/>
    </source>
</evidence>
<dbReference type="PANTHER" id="PTHR12619">
    <property type="entry name" value="RFX TRANSCRIPTION FACTOR FAMILY"/>
    <property type="match status" value="1"/>
</dbReference>
<dbReference type="InterPro" id="IPR003150">
    <property type="entry name" value="DNA-bd_RFX"/>
</dbReference>
<accession>A0A8C8DJ65</accession>
<evidence type="ECO:0000313" key="8">
    <source>
        <dbReference type="Ensembl" id="ENSOSIP00000009499.1"/>
    </source>
</evidence>
<evidence type="ECO:0000256" key="6">
    <source>
        <dbReference type="SAM" id="MobiDB-lite"/>
    </source>
</evidence>
<dbReference type="Ensembl" id="ENSOSIT00000010124.1">
    <property type="protein sequence ID" value="ENSOSIP00000009499.1"/>
    <property type="gene ID" value="ENSOSIG00000005600.1"/>
</dbReference>
<name>A0A8C8DJ65_9TELE</name>
<dbReference type="InterPro" id="IPR039779">
    <property type="entry name" value="RFX-like"/>
</dbReference>
<keyword evidence="9" id="KW-1185">Reference proteome</keyword>
<dbReference type="PANTHER" id="PTHR12619:SF20">
    <property type="entry name" value="TRANSCRIPTION FACTOR RFX3"/>
    <property type="match status" value="1"/>
</dbReference>
<comment type="subcellular location">
    <subcellularLocation>
        <location evidence="1">Nucleus</location>
    </subcellularLocation>
</comment>